<dbReference type="STRING" id="454194.PYK22_01719"/>
<keyword evidence="2" id="KW-1185">Reference proteome</keyword>
<name>A0A0B6WWP3_9BACT</name>
<dbReference type="Proteomes" id="UP000031518">
    <property type="component" value="Unassembled WGS sequence"/>
</dbReference>
<evidence type="ECO:0000313" key="2">
    <source>
        <dbReference type="Proteomes" id="UP000031518"/>
    </source>
</evidence>
<protein>
    <submittedName>
        <fullName evidence="1">Uncharacterized protein</fullName>
    </submittedName>
</protein>
<proteinExistence type="predicted"/>
<dbReference type="RefSeq" id="WP_041976215.1">
    <property type="nucleotide sequence ID" value="NZ_CBXV010000006.1"/>
</dbReference>
<dbReference type="EMBL" id="CBXV010000006">
    <property type="protein sequence ID" value="CDM65713.1"/>
    <property type="molecule type" value="Genomic_DNA"/>
</dbReference>
<reference evidence="1 2" key="2">
    <citation type="submission" date="2015-01" db="EMBL/GenBank/DDBJ databases">
        <title>Complete genome sequence of Pyrinomonas methylaliphatogenes type strain K22T.</title>
        <authorList>
            <person name="Lee K.C.Y."/>
            <person name="Power J.F."/>
            <person name="Dunfield P.F."/>
            <person name="Morgan X.C."/>
            <person name="Huttenhower C."/>
            <person name="Stott M.B."/>
        </authorList>
    </citation>
    <scope>NUCLEOTIDE SEQUENCE [LARGE SCALE GENOMIC DNA]</scope>
    <source>
        <strain evidence="1 2">K22</strain>
    </source>
</reference>
<sequence length="154" mass="17785">MSASSALKIMCEGLRSNVDAITLSWVQRVKHSKRIESDERLTLSQLIDNIPEMIEEICELLTQDEGFDFEKLRAASKHGFMRSVEGYALNELLLELEILRDCVFSFIADYIADKRIAGHEAVRALRQINRYFSDDVLFVVEYYLRHGGLRPRSE</sequence>
<gene>
    <name evidence="1" type="ORF">PYK22_01719</name>
</gene>
<accession>A0A0B6WWP3</accession>
<organism evidence="1 2">
    <name type="scientific">Pyrinomonas methylaliphatogenes</name>
    <dbReference type="NCBI Taxonomy" id="454194"/>
    <lineage>
        <taxon>Bacteria</taxon>
        <taxon>Pseudomonadati</taxon>
        <taxon>Acidobacteriota</taxon>
        <taxon>Blastocatellia</taxon>
        <taxon>Blastocatellales</taxon>
        <taxon>Pyrinomonadaceae</taxon>
        <taxon>Pyrinomonas</taxon>
    </lineage>
</organism>
<dbReference type="AlphaFoldDB" id="A0A0B6WWP3"/>
<evidence type="ECO:0000313" key="1">
    <source>
        <dbReference type="EMBL" id="CDM65713.1"/>
    </source>
</evidence>
<reference evidence="1 2" key="1">
    <citation type="submission" date="2013-12" db="EMBL/GenBank/DDBJ databases">
        <authorList>
            <person name="Stott M."/>
        </authorList>
    </citation>
    <scope>NUCLEOTIDE SEQUENCE [LARGE SCALE GENOMIC DNA]</scope>
    <source>
        <strain evidence="1 2">K22</strain>
    </source>
</reference>